<keyword evidence="3" id="KW-1185">Reference proteome</keyword>
<sequence length="126" mass="14292">MKRVIGIGGVFFKSKDPAALRAWYQKHLGIDSQTWGATFNWDSPEIKAQGKDFQTAWNPFPENTTYYAPSEKPFMINYVVADLVALVKALKAEGVEMVGEMVEEEFGKFAWIMDPEGNKIELWEPA</sequence>
<dbReference type="PROSITE" id="PS51819">
    <property type="entry name" value="VOC"/>
    <property type="match status" value="1"/>
</dbReference>
<feature type="domain" description="VOC" evidence="1">
    <location>
        <begin position="6"/>
        <end position="125"/>
    </location>
</feature>
<dbReference type="EMBL" id="JBHSKT010000005">
    <property type="protein sequence ID" value="MFC5270899.1"/>
    <property type="molecule type" value="Genomic_DNA"/>
</dbReference>
<dbReference type="Proteomes" id="UP001596161">
    <property type="component" value="Unassembled WGS sequence"/>
</dbReference>
<dbReference type="SUPFAM" id="SSF54593">
    <property type="entry name" value="Glyoxalase/Bleomycin resistance protein/Dihydroxybiphenyl dioxygenase"/>
    <property type="match status" value="1"/>
</dbReference>
<gene>
    <name evidence="2" type="ORF">ACFPIB_09775</name>
</gene>
<dbReference type="InterPro" id="IPR041581">
    <property type="entry name" value="Glyoxalase_6"/>
</dbReference>
<evidence type="ECO:0000313" key="2">
    <source>
        <dbReference type="EMBL" id="MFC5270899.1"/>
    </source>
</evidence>
<name>A0ABW0EDC2_9BACT</name>
<evidence type="ECO:0000259" key="1">
    <source>
        <dbReference type="PROSITE" id="PS51819"/>
    </source>
</evidence>
<dbReference type="InterPro" id="IPR037523">
    <property type="entry name" value="VOC_core"/>
</dbReference>
<dbReference type="Gene3D" id="3.10.180.10">
    <property type="entry name" value="2,3-Dihydroxybiphenyl 1,2-Dioxygenase, domain 1"/>
    <property type="match status" value="1"/>
</dbReference>
<dbReference type="PANTHER" id="PTHR33993">
    <property type="entry name" value="GLYOXALASE-RELATED"/>
    <property type="match status" value="1"/>
</dbReference>
<dbReference type="RefSeq" id="WP_378017269.1">
    <property type="nucleotide sequence ID" value="NZ_JBHSKT010000005.1"/>
</dbReference>
<dbReference type="CDD" id="cd06587">
    <property type="entry name" value="VOC"/>
    <property type="match status" value="1"/>
</dbReference>
<protein>
    <submittedName>
        <fullName evidence="2">VOC family protein</fullName>
    </submittedName>
</protein>
<dbReference type="Pfam" id="PF18029">
    <property type="entry name" value="Glyoxalase_6"/>
    <property type="match status" value="1"/>
</dbReference>
<proteinExistence type="predicted"/>
<accession>A0ABW0EDC2</accession>
<dbReference type="InterPro" id="IPR052164">
    <property type="entry name" value="Anthracycline_SecMetBiosynth"/>
</dbReference>
<reference evidence="3" key="1">
    <citation type="journal article" date="2019" name="Int. J. Syst. Evol. Microbiol.">
        <title>The Global Catalogue of Microorganisms (GCM) 10K type strain sequencing project: providing services to taxonomists for standard genome sequencing and annotation.</title>
        <authorList>
            <consortium name="The Broad Institute Genomics Platform"/>
            <consortium name="The Broad Institute Genome Sequencing Center for Infectious Disease"/>
            <person name="Wu L."/>
            <person name="Ma J."/>
        </authorList>
    </citation>
    <scope>NUCLEOTIDE SEQUENCE [LARGE SCALE GENOMIC DNA]</scope>
    <source>
        <strain evidence="3">KACC 12602</strain>
    </source>
</reference>
<dbReference type="InterPro" id="IPR029068">
    <property type="entry name" value="Glyas_Bleomycin-R_OHBP_Dase"/>
</dbReference>
<evidence type="ECO:0000313" key="3">
    <source>
        <dbReference type="Proteomes" id="UP001596161"/>
    </source>
</evidence>
<organism evidence="2 3">
    <name type="scientific">Adhaeribacter terreus</name>
    <dbReference type="NCBI Taxonomy" id="529703"/>
    <lineage>
        <taxon>Bacteria</taxon>
        <taxon>Pseudomonadati</taxon>
        <taxon>Bacteroidota</taxon>
        <taxon>Cytophagia</taxon>
        <taxon>Cytophagales</taxon>
        <taxon>Hymenobacteraceae</taxon>
        <taxon>Adhaeribacter</taxon>
    </lineage>
</organism>
<comment type="caution">
    <text evidence="2">The sequence shown here is derived from an EMBL/GenBank/DDBJ whole genome shotgun (WGS) entry which is preliminary data.</text>
</comment>
<dbReference type="PANTHER" id="PTHR33993:SF5">
    <property type="entry name" value="GLYOXALASE"/>
    <property type="match status" value="1"/>
</dbReference>